<feature type="region of interest" description="Disordered" evidence="5">
    <location>
        <begin position="1"/>
        <end position="35"/>
    </location>
</feature>
<dbReference type="PANTHER" id="PTHR47506">
    <property type="entry name" value="TRANSCRIPTIONAL REGULATORY PROTEIN"/>
    <property type="match status" value="1"/>
</dbReference>
<evidence type="ECO:0000256" key="1">
    <source>
        <dbReference type="ARBA" id="ARBA00023015"/>
    </source>
</evidence>
<dbReference type="PROSITE" id="PS01081">
    <property type="entry name" value="HTH_TETR_1"/>
    <property type="match status" value="1"/>
</dbReference>
<gene>
    <name evidence="7" type="ORF">SKP52_00145</name>
</gene>
<keyword evidence="1" id="KW-0805">Transcription regulation</keyword>
<dbReference type="SUPFAM" id="SSF48498">
    <property type="entry name" value="Tetracyclin repressor-like, C-terminal domain"/>
    <property type="match status" value="1"/>
</dbReference>
<dbReference type="Pfam" id="PF00440">
    <property type="entry name" value="TetR_N"/>
    <property type="match status" value="1"/>
</dbReference>
<accession>A0A0A7PA70</accession>
<dbReference type="STRING" id="1515612.SKP52_00145"/>
<keyword evidence="3" id="KW-0804">Transcription</keyword>
<dbReference type="Gene3D" id="1.10.357.10">
    <property type="entry name" value="Tetracycline Repressor, domain 2"/>
    <property type="match status" value="1"/>
</dbReference>
<feature type="domain" description="HTH tetR-type" evidence="6">
    <location>
        <begin position="36"/>
        <end position="96"/>
    </location>
</feature>
<dbReference type="HOGENOM" id="CLU_069356_28_1_5"/>
<reference evidence="7 8" key="1">
    <citation type="journal article" date="2015" name="Int. J. Syst. Evol. Microbiol.">
        <title>Description of Sphingopyxis fribergensis sp. nov. - a soil bacterium with the ability to degrade styrene and phenylacetic acid.</title>
        <authorList>
            <person name="Oelschlagel M."/>
            <person name="Ruckert C."/>
            <person name="Kalinowski J."/>
            <person name="Schmidt G."/>
            <person name="Schlomann M."/>
            <person name="Tischler D."/>
        </authorList>
    </citation>
    <scope>NUCLEOTIDE SEQUENCE [LARGE SCALE GENOMIC DNA]</scope>
    <source>
        <strain evidence="7 8">Kp5.2</strain>
    </source>
</reference>
<feature type="compositionally biased region" description="Low complexity" evidence="5">
    <location>
        <begin position="1"/>
        <end position="22"/>
    </location>
</feature>
<keyword evidence="8" id="KW-1185">Reference proteome</keyword>
<dbReference type="GO" id="GO:0003677">
    <property type="term" value="F:DNA binding"/>
    <property type="evidence" value="ECO:0007669"/>
    <property type="project" value="UniProtKB-UniRule"/>
</dbReference>
<dbReference type="InterPro" id="IPR011075">
    <property type="entry name" value="TetR_C"/>
</dbReference>
<keyword evidence="2 4" id="KW-0238">DNA-binding</keyword>
<feature type="DNA-binding region" description="H-T-H motif" evidence="4">
    <location>
        <begin position="59"/>
        <end position="78"/>
    </location>
</feature>
<evidence type="ECO:0000256" key="5">
    <source>
        <dbReference type="SAM" id="MobiDB-lite"/>
    </source>
</evidence>
<dbReference type="Proteomes" id="UP000030907">
    <property type="component" value="Chromosome"/>
</dbReference>
<dbReference type="Pfam" id="PF16925">
    <property type="entry name" value="TetR_C_13"/>
    <property type="match status" value="1"/>
</dbReference>
<dbReference type="SUPFAM" id="SSF46689">
    <property type="entry name" value="Homeodomain-like"/>
    <property type="match status" value="1"/>
</dbReference>
<sequence>MTTNQTPPTSPATPAAAARTVPLVGGGTPGQRAPRGSARAKLIAAAHATVRKQGYSATTVDQICAAAGVTKGAFFHHFASKEELAIAAAEGWTERARPMFELAPHVRLEDPLDRLLGHIDFRLSMLDGPTEDYTCFVGTMVQEAYSTNDRIREACEASINAYCQALAPDIQAAMDMYGVPEDVTAIGLAQHVQSVLQGAFVLAKTTNDPAIARGTVTHLKRYVRMLFGSGGAP</sequence>
<dbReference type="AlphaFoldDB" id="A0A0A7PA70"/>
<proteinExistence type="predicted"/>
<protein>
    <submittedName>
        <fullName evidence="7">TetR family transcriptional regulator</fullName>
    </submittedName>
</protein>
<dbReference type="PRINTS" id="PR00455">
    <property type="entry name" value="HTHTETR"/>
</dbReference>
<dbReference type="InterPro" id="IPR001647">
    <property type="entry name" value="HTH_TetR"/>
</dbReference>
<dbReference type="InterPro" id="IPR036271">
    <property type="entry name" value="Tet_transcr_reg_TetR-rel_C_sf"/>
</dbReference>
<evidence type="ECO:0000256" key="3">
    <source>
        <dbReference type="ARBA" id="ARBA00023163"/>
    </source>
</evidence>
<evidence type="ECO:0000313" key="7">
    <source>
        <dbReference type="EMBL" id="AJA06981.1"/>
    </source>
</evidence>
<dbReference type="PROSITE" id="PS50977">
    <property type="entry name" value="HTH_TETR_2"/>
    <property type="match status" value="1"/>
</dbReference>
<evidence type="ECO:0000259" key="6">
    <source>
        <dbReference type="PROSITE" id="PS50977"/>
    </source>
</evidence>
<organism evidence="7 8">
    <name type="scientific">Sphingopyxis fribergensis</name>
    <dbReference type="NCBI Taxonomy" id="1515612"/>
    <lineage>
        <taxon>Bacteria</taxon>
        <taxon>Pseudomonadati</taxon>
        <taxon>Pseudomonadota</taxon>
        <taxon>Alphaproteobacteria</taxon>
        <taxon>Sphingomonadales</taxon>
        <taxon>Sphingomonadaceae</taxon>
        <taxon>Sphingopyxis</taxon>
    </lineage>
</organism>
<evidence type="ECO:0000256" key="2">
    <source>
        <dbReference type="ARBA" id="ARBA00023125"/>
    </source>
</evidence>
<dbReference type="OrthoDB" id="9811084at2"/>
<dbReference type="EMBL" id="CP009122">
    <property type="protein sequence ID" value="AJA06981.1"/>
    <property type="molecule type" value="Genomic_DNA"/>
</dbReference>
<dbReference type="KEGG" id="sphk:SKP52_00145"/>
<evidence type="ECO:0000256" key="4">
    <source>
        <dbReference type="PROSITE-ProRule" id="PRU00335"/>
    </source>
</evidence>
<dbReference type="InterPro" id="IPR023772">
    <property type="entry name" value="DNA-bd_HTH_TetR-type_CS"/>
</dbReference>
<evidence type="ECO:0000313" key="8">
    <source>
        <dbReference type="Proteomes" id="UP000030907"/>
    </source>
</evidence>
<name>A0A0A7PA70_9SPHN</name>
<dbReference type="RefSeq" id="WP_081997124.1">
    <property type="nucleotide sequence ID" value="NZ_CP009122.1"/>
</dbReference>
<dbReference type="PANTHER" id="PTHR47506:SF1">
    <property type="entry name" value="HTH-TYPE TRANSCRIPTIONAL REGULATOR YJDC"/>
    <property type="match status" value="1"/>
</dbReference>
<dbReference type="InterPro" id="IPR009057">
    <property type="entry name" value="Homeodomain-like_sf"/>
</dbReference>